<dbReference type="PANTHER" id="PTHR46791:SF13">
    <property type="entry name" value="CLR5 DOMAIN-CONTAINING PROTEIN"/>
    <property type="match status" value="1"/>
</dbReference>
<reference evidence="2" key="1">
    <citation type="journal article" date="2023" name="G3 (Bethesda)">
        <title>Whole genome assembly and annotation of the endangered Caribbean coral Acropora cervicornis.</title>
        <authorList>
            <person name="Selwyn J.D."/>
            <person name="Vollmer S.V."/>
        </authorList>
    </citation>
    <scope>NUCLEOTIDE SEQUENCE</scope>
    <source>
        <strain evidence="2">K2</strain>
    </source>
</reference>
<name>A0AAD9V1T6_ACRCE</name>
<proteinExistence type="predicted"/>
<evidence type="ECO:0000313" key="2">
    <source>
        <dbReference type="EMBL" id="KAK2558002.1"/>
    </source>
</evidence>
<protein>
    <recommendedName>
        <fullName evidence="1">Integrase core domain-containing protein</fullName>
    </recommendedName>
</protein>
<reference evidence="2" key="2">
    <citation type="journal article" date="2023" name="Science">
        <title>Genomic signatures of disease resistance in endangered staghorn corals.</title>
        <authorList>
            <person name="Vollmer S.V."/>
            <person name="Selwyn J.D."/>
            <person name="Despard B.A."/>
            <person name="Roesel C.L."/>
        </authorList>
    </citation>
    <scope>NUCLEOTIDE SEQUENCE</scope>
    <source>
        <strain evidence="2">K2</strain>
    </source>
</reference>
<accession>A0AAD9V1T6</accession>
<evidence type="ECO:0000259" key="1">
    <source>
        <dbReference type="Pfam" id="PF24764"/>
    </source>
</evidence>
<dbReference type="EMBL" id="JARQWQ010000046">
    <property type="protein sequence ID" value="KAK2558002.1"/>
    <property type="molecule type" value="Genomic_DNA"/>
</dbReference>
<feature type="domain" description="Integrase core" evidence="1">
    <location>
        <begin position="155"/>
        <end position="237"/>
    </location>
</feature>
<dbReference type="AlphaFoldDB" id="A0AAD9V1T6"/>
<sequence>MVEGEGEERDVIEHYFHLGYTNEIILEFLKRFHHIKISLRTLKRRLRSFGLRSKGNIIDEARIRAIIIRELSGAGRLQGYRSMWHTLRIKYNQHVPRVVVARLLRREIDPSASMQRRRRRLTRRLYFSYGPNFCWHVDGYDKLKAGDPYAGDRAHRYGSSPKNQRIENWWSFFRRGSSTWWIDFFNQMCDSELLDLGDELQVECLWFCFSGVLQEHFDTVKFHWNTHRTRPSRHGTASGIPNVLYHLPDCTGGIECKCPLPVSRLIAEVESVIGTDDADINIYQEYFMYVMQLGNLQIPNSCNTCNCC</sequence>
<dbReference type="PANTHER" id="PTHR46791">
    <property type="entry name" value="EXPRESSED PROTEIN"/>
    <property type="match status" value="1"/>
</dbReference>
<organism evidence="2 3">
    <name type="scientific">Acropora cervicornis</name>
    <name type="common">Staghorn coral</name>
    <dbReference type="NCBI Taxonomy" id="6130"/>
    <lineage>
        <taxon>Eukaryota</taxon>
        <taxon>Metazoa</taxon>
        <taxon>Cnidaria</taxon>
        <taxon>Anthozoa</taxon>
        <taxon>Hexacorallia</taxon>
        <taxon>Scleractinia</taxon>
        <taxon>Astrocoeniina</taxon>
        <taxon>Acroporidae</taxon>
        <taxon>Acropora</taxon>
    </lineage>
</organism>
<comment type="caution">
    <text evidence="2">The sequence shown here is derived from an EMBL/GenBank/DDBJ whole genome shotgun (WGS) entry which is preliminary data.</text>
</comment>
<gene>
    <name evidence="2" type="ORF">P5673_019570</name>
</gene>
<dbReference type="Proteomes" id="UP001249851">
    <property type="component" value="Unassembled WGS sequence"/>
</dbReference>
<evidence type="ECO:0000313" key="3">
    <source>
        <dbReference type="Proteomes" id="UP001249851"/>
    </source>
</evidence>
<dbReference type="Pfam" id="PF24764">
    <property type="entry name" value="rva_4"/>
    <property type="match status" value="1"/>
</dbReference>
<dbReference type="InterPro" id="IPR058913">
    <property type="entry name" value="Integrase_dom_put"/>
</dbReference>
<keyword evidence="3" id="KW-1185">Reference proteome</keyword>